<evidence type="ECO:0008006" key="4">
    <source>
        <dbReference type="Google" id="ProtNLM"/>
    </source>
</evidence>
<organism evidence="2 3">
    <name type="scientific">Andreprevotia lacus DSM 23236</name>
    <dbReference type="NCBI Taxonomy" id="1121001"/>
    <lineage>
        <taxon>Bacteria</taxon>
        <taxon>Pseudomonadati</taxon>
        <taxon>Pseudomonadota</taxon>
        <taxon>Betaproteobacteria</taxon>
        <taxon>Neisseriales</taxon>
        <taxon>Chitinibacteraceae</taxon>
        <taxon>Andreprevotia</taxon>
    </lineage>
</organism>
<name>A0A1W1XMA3_9NEIS</name>
<dbReference type="STRING" id="1121001.SAMN02745857_02050"/>
<evidence type="ECO:0000313" key="3">
    <source>
        <dbReference type="Proteomes" id="UP000192761"/>
    </source>
</evidence>
<evidence type="ECO:0000256" key="1">
    <source>
        <dbReference type="SAM" id="Coils"/>
    </source>
</evidence>
<dbReference type="AlphaFoldDB" id="A0A1W1XMA3"/>
<dbReference type="InterPro" id="IPR011990">
    <property type="entry name" value="TPR-like_helical_dom_sf"/>
</dbReference>
<dbReference type="OrthoDB" id="8585171at2"/>
<accession>A0A1W1XMA3</accession>
<proteinExistence type="predicted"/>
<dbReference type="Proteomes" id="UP000192761">
    <property type="component" value="Unassembled WGS sequence"/>
</dbReference>
<dbReference type="SUPFAM" id="SSF48452">
    <property type="entry name" value="TPR-like"/>
    <property type="match status" value="1"/>
</dbReference>
<feature type="coiled-coil region" evidence="1">
    <location>
        <begin position="333"/>
        <end position="360"/>
    </location>
</feature>
<sequence length="368" mass="40251">MANTADLLAQAGQLLKTQARSARPVVRLALRSARQQHDDVDELQALLLSARVEWAANGHGAMRRHALRAHTLADRLGAAAQCAEARQLAATACQELGDFSTAVDLWLANLDLATEAALPAYVVDAYLGIGNVFLVENDLPRARDAHRFAYDVACQAGEPVQIIKSGLYLANDLTRLAPGQVVLQLLADIKHLMNGSMEPLWWVDFENARAANLMAIAAEQEATSALAVATQRARDGHYLWGLTQALYHQATLAMSQGKPAAAIASLQESIVLSDKSGMFLPTHFSERLAQLLEQQGDIHGALATYERYHLQRVHQLEDRHRRAHLMGSVKAEVVELKMEVHALRAQNRQLQQTLAQLQAGQPQGAACR</sequence>
<keyword evidence="3" id="KW-1185">Reference proteome</keyword>
<gene>
    <name evidence="2" type="ORF">SAMN02745857_02050</name>
</gene>
<keyword evidence="1" id="KW-0175">Coiled coil</keyword>
<dbReference type="Gene3D" id="1.25.40.10">
    <property type="entry name" value="Tetratricopeptide repeat domain"/>
    <property type="match status" value="2"/>
</dbReference>
<protein>
    <recommendedName>
        <fullName evidence="4">Tetratricopeptide repeat-containing protein</fullName>
    </recommendedName>
</protein>
<dbReference type="RefSeq" id="WP_084090703.1">
    <property type="nucleotide sequence ID" value="NZ_FWXD01000010.1"/>
</dbReference>
<evidence type="ECO:0000313" key="2">
    <source>
        <dbReference type="EMBL" id="SMC25056.1"/>
    </source>
</evidence>
<reference evidence="2 3" key="1">
    <citation type="submission" date="2017-04" db="EMBL/GenBank/DDBJ databases">
        <authorList>
            <person name="Afonso C.L."/>
            <person name="Miller P.J."/>
            <person name="Scott M.A."/>
            <person name="Spackman E."/>
            <person name="Goraichik I."/>
            <person name="Dimitrov K.M."/>
            <person name="Suarez D.L."/>
            <person name="Swayne D.E."/>
        </authorList>
    </citation>
    <scope>NUCLEOTIDE SEQUENCE [LARGE SCALE GENOMIC DNA]</scope>
    <source>
        <strain evidence="2 3">DSM 23236</strain>
    </source>
</reference>
<dbReference type="EMBL" id="FWXD01000010">
    <property type="protein sequence ID" value="SMC25056.1"/>
    <property type="molecule type" value="Genomic_DNA"/>
</dbReference>